<organism evidence="1 2">
    <name type="scientific">Kipferlia bialata</name>
    <dbReference type="NCBI Taxonomy" id="797122"/>
    <lineage>
        <taxon>Eukaryota</taxon>
        <taxon>Metamonada</taxon>
        <taxon>Carpediemonas-like organisms</taxon>
        <taxon>Kipferlia</taxon>
    </lineage>
</organism>
<reference evidence="1 2" key="1">
    <citation type="journal article" date="2018" name="PLoS ONE">
        <title>The draft genome of Kipferlia bialata reveals reductive genome evolution in fornicate parasites.</title>
        <authorList>
            <person name="Tanifuji G."/>
            <person name="Takabayashi S."/>
            <person name="Kume K."/>
            <person name="Takagi M."/>
            <person name="Nakayama T."/>
            <person name="Kamikawa R."/>
            <person name="Inagaki Y."/>
            <person name="Hashimoto T."/>
        </authorList>
    </citation>
    <scope>NUCLEOTIDE SEQUENCE [LARGE SCALE GENOMIC DNA]</scope>
    <source>
        <strain evidence="1">NY0173</strain>
    </source>
</reference>
<evidence type="ECO:0000313" key="1">
    <source>
        <dbReference type="EMBL" id="GIQ80083.1"/>
    </source>
</evidence>
<dbReference type="AlphaFoldDB" id="A0A9K3GEP7"/>
<evidence type="ECO:0000313" key="2">
    <source>
        <dbReference type="Proteomes" id="UP000265618"/>
    </source>
</evidence>
<dbReference type="SUPFAM" id="SSF50965">
    <property type="entry name" value="Galactose oxidase, central domain"/>
    <property type="match status" value="1"/>
</dbReference>
<gene>
    <name evidence="1" type="ORF">KIPB_000824</name>
</gene>
<keyword evidence="2" id="KW-1185">Reference proteome</keyword>
<sequence length="544" mass="58517">MGVTPLQWETLPVPIGHRLIAAVALAPGHLLGLSSTHTISLSMGSVSEHGAHRGGPPFDARVLCESPISDAGSVRSAGRVAMTAVDGKAYLFAYVGSALRMWSMREPEREWVEMADISLSHSHGQYPLSATAHGDCVYLYSDALYRIDKDTIQRVEGVPVYLSHTPCLVVSHHHKIVVVPRVCGGLGRAESAAVYDGVDGEWTEEPIPPSTSQTEYTTALSAGACVWLVSHNPRGSVSVTSFFPELCLWDTAIHVPSVPTRDRPPSFMVYLLPDILCTDSDMAVLPVHMHYNPWVTGALIRPEHVVEALITVGWVRDDDGAYALRRGVEGTALQNPVSVMRGLCRLTQMGMRGVHGVSSVEANFTHITRHLAQSLTVGLRSCHPVLSFLTLVQTCRMLDFPSSPMEWGEIAETVESNSGLYLGSLCQWVSQTLDAGGEVAQHVTALMRVCMETAPSTPLFALSLCMCRHAMAGAPYEGIKSGGRRVKEESVADMVGSEVAFKFALEDKKVVAAVIEDAKDGLAGSRGRGVTLPTEGGIGIIGDM</sequence>
<comment type="caution">
    <text evidence="1">The sequence shown here is derived from an EMBL/GenBank/DDBJ whole genome shotgun (WGS) entry which is preliminary data.</text>
</comment>
<accession>A0A9K3GEP7</accession>
<protein>
    <submittedName>
        <fullName evidence="1">Uncharacterized protein</fullName>
    </submittedName>
</protein>
<dbReference type="InterPro" id="IPR011043">
    <property type="entry name" value="Gal_Oxase/kelch_b-propeller"/>
</dbReference>
<name>A0A9K3GEP7_9EUKA</name>
<dbReference type="Proteomes" id="UP000265618">
    <property type="component" value="Unassembled WGS sequence"/>
</dbReference>
<proteinExistence type="predicted"/>
<dbReference type="EMBL" id="BDIP01000102">
    <property type="protein sequence ID" value="GIQ80083.1"/>
    <property type="molecule type" value="Genomic_DNA"/>
</dbReference>